<evidence type="ECO:0000313" key="5">
    <source>
        <dbReference type="EMBL" id="MXP22599.1"/>
    </source>
</evidence>
<evidence type="ECO:0000256" key="1">
    <source>
        <dbReference type="ARBA" id="ARBA00010928"/>
    </source>
</evidence>
<dbReference type="SUPFAM" id="SSF51735">
    <property type="entry name" value="NAD(P)-binding Rossmann-fold domains"/>
    <property type="match status" value="1"/>
</dbReference>
<dbReference type="PANTHER" id="PTHR42840:SF3">
    <property type="entry name" value="BINDING ROSSMANN FOLD OXIDOREDUCTASE, PUTATIVE (AFU_ORTHOLOGUE AFUA_2G10240)-RELATED"/>
    <property type="match status" value="1"/>
</dbReference>
<evidence type="ECO:0000259" key="3">
    <source>
        <dbReference type="Pfam" id="PF01408"/>
    </source>
</evidence>
<organism evidence="5 6">
    <name type="scientific">Gordonia mangrovi</name>
    <dbReference type="NCBI Taxonomy" id="2665643"/>
    <lineage>
        <taxon>Bacteria</taxon>
        <taxon>Bacillati</taxon>
        <taxon>Actinomycetota</taxon>
        <taxon>Actinomycetes</taxon>
        <taxon>Mycobacteriales</taxon>
        <taxon>Gordoniaceae</taxon>
        <taxon>Gordonia</taxon>
    </lineage>
</organism>
<dbReference type="Gene3D" id="3.40.50.720">
    <property type="entry name" value="NAD(P)-binding Rossmann-like Domain"/>
    <property type="match status" value="1"/>
</dbReference>
<protein>
    <submittedName>
        <fullName evidence="5">Oxidoreductase</fullName>
    </submittedName>
</protein>
<comment type="similarity">
    <text evidence="1">Belongs to the Gfo/Idh/MocA family.</text>
</comment>
<gene>
    <name evidence="5" type="ORF">GIY30_14750</name>
</gene>
<feature type="domain" description="Gfo/Idh/MocA-like oxidoreductase N-terminal" evidence="3">
    <location>
        <begin position="2"/>
        <end position="119"/>
    </location>
</feature>
<keyword evidence="6" id="KW-1185">Reference proteome</keyword>
<dbReference type="PANTHER" id="PTHR42840">
    <property type="entry name" value="NAD(P)-BINDING ROSSMANN-FOLD SUPERFAMILY PROTEIN-RELATED"/>
    <property type="match status" value="1"/>
</dbReference>
<sequence length="340" mass="36362">MVRIALVGAGFIGSVHARNLAEHPEVRFVGVADIDAARAGDLADRMGTQPLTDTDIYDSDHVDAVLIASSTDTHADHLRRAAAAGLPTFCEKPIDLDLAHAIDTVAQVTAAGVATMVDFNRRFDRDHRELHRSVRAGEIGGVELIQLTSRGPSLPPLDYIATSGGQMRDQTVHFFDLARWITGEDPVDVFAAGSVFTDPRMAQLGDVDTSVVTLRMPSGALVQIDSARRTGYGYDERIEVLGSDGMIESGRRPIGSVSRYGPGRIVGDGLHAGWFERVAPTYRAALDHFLAALTTGADIGPTLDEALKAQAIAEAAARSLRTGNRETITYPVTPSAVTTH</sequence>
<dbReference type="EMBL" id="WMBR01000003">
    <property type="protein sequence ID" value="MXP22599.1"/>
    <property type="molecule type" value="Genomic_DNA"/>
</dbReference>
<dbReference type="GO" id="GO:0000166">
    <property type="term" value="F:nucleotide binding"/>
    <property type="evidence" value="ECO:0007669"/>
    <property type="project" value="InterPro"/>
</dbReference>
<dbReference type="Proteomes" id="UP000475545">
    <property type="component" value="Unassembled WGS sequence"/>
</dbReference>
<evidence type="ECO:0000259" key="4">
    <source>
        <dbReference type="Pfam" id="PF22725"/>
    </source>
</evidence>
<comment type="caution">
    <text evidence="5">The sequence shown here is derived from an EMBL/GenBank/DDBJ whole genome shotgun (WGS) entry which is preliminary data.</text>
</comment>
<dbReference type="SUPFAM" id="SSF55347">
    <property type="entry name" value="Glyceraldehyde-3-phosphate dehydrogenase-like, C-terminal domain"/>
    <property type="match status" value="1"/>
</dbReference>
<proteinExistence type="inferred from homology"/>
<keyword evidence="2" id="KW-0560">Oxidoreductase</keyword>
<dbReference type="InterPro" id="IPR000683">
    <property type="entry name" value="Gfo/Idh/MocA-like_OxRdtase_N"/>
</dbReference>
<dbReference type="GO" id="GO:0016491">
    <property type="term" value="F:oxidoreductase activity"/>
    <property type="evidence" value="ECO:0007669"/>
    <property type="project" value="UniProtKB-KW"/>
</dbReference>
<dbReference type="Gene3D" id="3.30.360.10">
    <property type="entry name" value="Dihydrodipicolinate Reductase, domain 2"/>
    <property type="match status" value="1"/>
</dbReference>
<feature type="domain" description="GFO/IDH/MocA-like oxidoreductase" evidence="4">
    <location>
        <begin position="127"/>
        <end position="248"/>
    </location>
</feature>
<accession>A0A6L7GRL3</accession>
<reference evidence="5 6" key="1">
    <citation type="submission" date="2019-11" db="EMBL/GenBank/DDBJ databases">
        <title>Gordonia sp. nov., a novel actinobacterium isolated from mangrove soil in Hainan.</title>
        <authorList>
            <person name="Huang X."/>
            <person name="Xie Y."/>
            <person name="Chu X."/>
            <person name="Xiao K."/>
        </authorList>
    </citation>
    <scope>NUCLEOTIDE SEQUENCE [LARGE SCALE GENOMIC DNA]</scope>
    <source>
        <strain evidence="5 6">HNM0687</strain>
    </source>
</reference>
<evidence type="ECO:0000256" key="2">
    <source>
        <dbReference type="ARBA" id="ARBA00023002"/>
    </source>
</evidence>
<dbReference type="InterPro" id="IPR055170">
    <property type="entry name" value="GFO_IDH_MocA-like_dom"/>
</dbReference>
<dbReference type="RefSeq" id="WP_160902727.1">
    <property type="nucleotide sequence ID" value="NZ_CP102850.1"/>
</dbReference>
<dbReference type="Pfam" id="PF22725">
    <property type="entry name" value="GFO_IDH_MocA_C3"/>
    <property type="match status" value="1"/>
</dbReference>
<dbReference type="AlphaFoldDB" id="A0A6L7GRL3"/>
<dbReference type="Pfam" id="PF01408">
    <property type="entry name" value="GFO_IDH_MocA"/>
    <property type="match status" value="1"/>
</dbReference>
<evidence type="ECO:0000313" key="6">
    <source>
        <dbReference type="Proteomes" id="UP000475545"/>
    </source>
</evidence>
<dbReference type="InterPro" id="IPR036291">
    <property type="entry name" value="NAD(P)-bd_dom_sf"/>
</dbReference>
<name>A0A6L7GRL3_9ACTN</name>